<dbReference type="EMBL" id="GGEC01069066">
    <property type="protein sequence ID" value="MBX49550.1"/>
    <property type="molecule type" value="Transcribed_RNA"/>
</dbReference>
<name>A0A2P2P495_RHIMU</name>
<organism evidence="1">
    <name type="scientific">Rhizophora mucronata</name>
    <name type="common">Asiatic mangrove</name>
    <dbReference type="NCBI Taxonomy" id="61149"/>
    <lineage>
        <taxon>Eukaryota</taxon>
        <taxon>Viridiplantae</taxon>
        <taxon>Streptophyta</taxon>
        <taxon>Embryophyta</taxon>
        <taxon>Tracheophyta</taxon>
        <taxon>Spermatophyta</taxon>
        <taxon>Magnoliopsida</taxon>
        <taxon>eudicotyledons</taxon>
        <taxon>Gunneridae</taxon>
        <taxon>Pentapetalae</taxon>
        <taxon>rosids</taxon>
        <taxon>fabids</taxon>
        <taxon>Malpighiales</taxon>
        <taxon>Rhizophoraceae</taxon>
        <taxon>Rhizophora</taxon>
    </lineage>
</organism>
<proteinExistence type="predicted"/>
<accession>A0A2P2P495</accession>
<sequence length="33" mass="3859">MSVPLFSFLFFLLFLLSILITVKKLSLQRCLKV</sequence>
<protein>
    <submittedName>
        <fullName evidence="1">Uncharacterized protein</fullName>
    </submittedName>
</protein>
<reference evidence="1" key="1">
    <citation type="submission" date="2018-02" db="EMBL/GenBank/DDBJ databases">
        <title>Rhizophora mucronata_Transcriptome.</title>
        <authorList>
            <person name="Meera S.P."/>
            <person name="Sreeshan A."/>
            <person name="Augustine A."/>
        </authorList>
    </citation>
    <scope>NUCLEOTIDE SEQUENCE</scope>
    <source>
        <tissue evidence="1">Leaf</tissue>
    </source>
</reference>
<evidence type="ECO:0000313" key="1">
    <source>
        <dbReference type="EMBL" id="MBX49550.1"/>
    </source>
</evidence>
<dbReference type="AlphaFoldDB" id="A0A2P2P495"/>